<dbReference type="EMBL" id="SSSM01000003">
    <property type="protein sequence ID" value="THG31796.1"/>
    <property type="molecule type" value="Genomic_DNA"/>
</dbReference>
<dbReference type="GO" id="GO:0005829">
    <property type="term" value="C:cytosol"/>
    <property type="evidence" value="ECO:0007669"/>
    <property type="project" value="TreeGrafter"/>
</dbReference>
<dbReference type="InterPro" id="IPR019920">
    <property type="entry name" value="F420-binding_dom_put"/>
</dbReference>
<evidence type="ECO:0000259" key="2">
    <source>
        <dbReference type="Pfam" id="PF01243"/>
    </source>
</evidence>
<dbReference type="RefSeq" id="WP_136426916.1">
    <property type="nucleotide sequence ID" value="NZ_SSSM01000003.1"/>
</dbReference>
<dbReference type="PANTHER" id="PTHR35176">
    <property type="entry name" value="HEME OXYGENASE HI_0854-RELATED"/>
    <property type="match status" value="1"/>
</dbReference>
<dbReference type="Pfam" id="PF01243">
    <property type="entry name" value="PNPOx_N"/>
    <property type="match status" value="1"/>
</dbReference>
<gene>
    <name evidence="3" type="ORF">E6C64_07020</name>
</gene>
<dbReference type="AlphaFoldDB" id="A0A4S4FQV3"/>
<evidence type="ECO:0000256" key="1">
    <source>
        <dbReference type="ARBA" id="ARBA00023002"/>
    </source>
</evidence>
<dbReference type="OrthoDB" id="162914at2"/>
<evidence type="ECO:0000313" key="4">
    <source>
        <dbReference type="Proteomes" id="UP000309133"/>
    </source>
</evidence>
<dbReference type="GO" id="GO:0016627">
    <property type="term" value="F:oxidoreductase activity, acting on the CH-CH group of donors"/>
    <property type="evidence" value="ECO:0007669"/>
    <property type="project" value="TreeGrafter"/>
</dbReference>
<dbReference type="GO" id="GO:0070967">
    <property type="term" value="F:coenzyme F420 binding"/>
    <property type="evidence" value="ECO:0007669"/>
    <property type="project" value="TreeGrafter"/>
</dbReference>
<protein>
    <submittedName>
        <fullName evidence="3">PPOX class F420-dependent oxidoreductase</fullName>
    </submittedName>
</protein>
<feature type="domain" description="Pyridoxamine 5'-phosphate oxidase N-terminal" evidence="2">
    <location>
        <begin position="6"/>
        <end position="131"/>
    </location>
</feature>
<proteinExistence type="predicted"/>
<comment type="caution">
    <text evidence="3">The sequence shown here is derived from an EMBL/GenBank/DDBJ whole genome shotgun (WGS) entry which is preliminary data.</text>
</comment>
<reference evidence="3 4" key="1">
    <citation type="submission" date="2019-04" db="EMBL/GenBank/DDBJ databases">
        <authorList>
            <person name="Jiang L."/>
        </authorList>
    </citation>
    <scope>NUCLEOTIDE SEQUENCE [LARGE SCALE GENOMIC DNA]</scope>
    <source>
        <strain evidence="3 4">YIM 131853</strain>
    </source>
</reference>
<name>A0A4S4FQV3_9MICO</name>
<dbReference type="SUPFAM" id="SSF50475">
    <property type="entry name" value="FMN-binding split barrel"/>
    <property type="match status" value="1"/>
</dbReference>
<dbReference type="Proteomes" id="UP000309133">
    <property type="component" value="Unassembled WGS sequence"/>
</dbReference>
<dbReference type="PANTHER" id="PTHR35176:SF6">
    <property type="entry name" value="HEME OXYGENASE HI_0854-RELATED"/>
    <property type="match status" value="1"/>
</dbReference>
<keyword evidence="4" id="KW-1185">Reference proteome</keyword>
<sequence>MASKTLPEEFRDLLERPIVGTLATIRSTDGAPTATPMWFLWDGTSLQFTHTTYRQKLKNLEAEPRFSFTIIDPDDPYRYLEVRGRLASIDPDPTGALYVVLGKRYGNAEQAPPPDSEDRVIVSLTPEVFQTH</sequence>
<accession>A0A4S4FQV3</accession>
<dbReference type="Gene3D" id="2.30.110.10">
    <property type="entry name" value="Electron Transport, Fmn-binding Protein, Chain A"/>
    <property type="match status" value="1"/>
</dbReference>
<keyword evidence="1" id="KW-0560">Oxidoreductase</keyword>
<dbReference type="InterPro" id="IPR052019">
    <property type="entry name" value="F420H2_bilvrd_red/Heme_oxyg"/>
</dbReference>
<dbReference type="InterPro" id="IPR012349">
    <property type="entry name" value="Split_barrel_FMN-bd"/>
</dbReference>
<dbReference type="NCBIfam" id="TIGR03618">
    <property type="entry name" value="Rv1155_F420"/>
    <property type="match status" value="1"/>
</dbReference>
<organism evidence="3 4">
    <name type="scientific">Naasia lichenicola</name>
    <dbReference type="NCBI Taxonomy" id="2565933"/>
    <lineage>
        <taxon>Bacteria</taxon>
        <taxon>Bacillati</taxon>
        <taxon>Actinomycetota</taxon>
        <taxon>Actinomycetes</taxon>
        <taxon>Micrococcales</taxon>
        <taxon>Microbacteriaceae</taxon>
        <taxon>Naasia</taxon>
    </lineage>
</organism>
<dbReference type="InterPro" id="IPR011576">
    <property type="entry name" value="Pyridox_Oxase_N"/>
</dbReference>
<evidence type="ECO:0000313" key="3">
    <source>
        <dbReference type="EMBL" id="THG31796.1"/>
    </source>
</evidence>